<name>A0A6J7JC08_9ZZZZ</name>
<dbReference type="AlphaFoldDB" id="A0A6J7JC08"/>
<protein>
    <submittedName>
        <fullName evidence="1">Unannotated protein</fullName>
    </submittedName>
</protein>
<organism evidence="1">
    <name type="scientific">freshwater metagenome</name>
    <dbReference type="NCBI Taxonomy" id="449393"/>
    <lineage>
        <taxon>unclassified sequences</taxon>
        <taxon>metagenomes</taxon>
        <taxon>ecological metagenomes</taxon>
    </lineage>
</organism>
<accession>A0A6J7JC08</accession>
<reference evidence="1" key="1">
    <citation type="submission" date="2020-05" db="EMBL/GenBank/DDBJ databases">
        <authorList>
            <person name="Chiriac C."/>
            <person name="Salcher M."/>
            <person name="Ghai R."/>
            <person name="Kavagutti S V."/>
        </authorList>
    </citation>
    <scope>NUCLEOTIDE SEQUENCE</scope>
</reference>
<gene>
    <name evidence="1" type="ORF">UFOPK3564_02932</name>
</gene>
<dbReference type="EMBL" id="CAFBMK010000241">
    <property type="protein sequence ID" value="CAB4940710.1"/>
    <property type="molecule type" value="Genomic_DNA"/>
</dbReference>
<evidence type="ECO:0000313" key="1">
    <source>
        <dbReference type="EMBL" id="CAB4940710.1"/>
    </source>
</evidence>
<proteinExistence type="predicted"/>
<sequence length="347" mass="36261">MPKLLLWPAAVAVTAGIAVAPTAQAASPSVSVSATPITTSLSTKGTRSTVTVRNTGKGRVTGLTLRGAGLKGVRATISGAKGGVRRLGTLRAGRSTKVRVTLRRASSGPKAGTFGLRVRKGKATVASGRITFGRKAAPAPPPESLTGRWYWGSLYTTNGIQQYTLFFTGPGLVFTGEPEGAVPVCAAVSEDCRPYTFDPRTRALTIDGKPATIEGATITQDGQGHQLLGVAAPGSRWDVTLTYANSFGLCPLSCTYFREDLTFRPDGTFVRGSVTSGTNPGGDFAAIPADRKGTYEVRADRTLRLAFADGKERVETLGIFPEDGGGYPANPTGGIVLNGDGYFDIRD</sequence>